<sequence>MKRKKASRPGKSYLVYESRKVYQRLYTKSASHFTQTPSVWRAPMPKSCGEEEEEYGVLVARAGKKKAQCAEDVVVTMQNTGGKVWEKDMADVIPQLRQLKMSKRGKH</sequence>
<accession>F8NGK4</accession>
<dbReference type="RefSeq" id="XP_007313328.1">
    <property type="nucleotide sequence ID" value="XM_007313266.1"/>
</dbReference>
<protein>
    <submittedName>
        <fullName evidence="1">Uncharacterized protein</fullName>
    </submittedName>
</protein>
<dbReference type="GeneID" id="18817320"/>
<gene>
    <name evidence="1" type="ORF">SERLADRAFT_456398</name>
</gene>
<dbReference type="HOGENOM" id="CLU_2211573_0_0_1"/>
<proteinExistence type="predicted"/>
<name>F8NGK4_SERL9</name>
<dbReference type="Proteomes" id="UP000008064">
    <property type="component" value="Unassembled WGS sequence"/>
</dbReference>
<reference evidence="1" key="1">
    <citation type="submission" date="2011-04" db="EMBL/GenBank/DDBJ databases">
        <title>Evolution of plant cell wall degrading machinery underlies the functional diversity of forest fungi.</title>
        <authorList>
            <consortium name="US DOE Joint Genome Institute (JGI-PGF)"/>
            <person name="Eastwood D.C."/>
            <person name="Floudas D."/>
            <person name="Binder M."/>
            <person name="Majcherczyk A."/>
            <person name="Schneider P."/>
            <person name="Aerts A."/>
            <person name="Asiegbu F.O."/>
            <person name="Baker S.E."/>
            <person name="Barry K."/>
            <person name="Bendiksby M."/>
            <person name="Blumentritt M."/>
            <person name="Coutinho P.M."/>
            <person name="Cullen D."/>
            <person name="Cullen D."/>
            <person name="Gathman A."/>
            <person name="Goodell B."/>
            <person name="Henrissat B."/>
            <person name="Ihrmark K."/>
            <person name="Kauserud H."/>
            <person name="Kohler A."/>
            <person name="LaButti K."/>
            <person name="Lapidus A."/>
            <person name="Lavin J.L."/>
            <person name="Lee Y.-H."/>
            <person name="Lindquist E."/>
            <person name="Lilly W."/>
            <person name="Lucas S."/>
            <person name="Morin E."/>
            <person name="Murat C."/>
            <person name="Oguiza J.A."/>
            <person name="Park J."/>
            <person name="Pisabarro A.G."/>
            <person name="Riley R."/>
            <person name="Rosling A."/>
            <person name="Salamov A."/>
            <person name="Schmidt O."/>
            <person name="Schmutz J."/>
            <person name="Skrede I."/>
            <person name="Stenlid J."/>
            <person name="Wiebenga A."/>
            <person name="Xie X."/>
            <person name="Kues U."/>
            <person name="Hibbett D.S."/>
            <person name="Hoffmeister D."/>
            <person name="Hogberg N."/>
            <person name="Martin F."/>
            <person name="Grigoriev I.V."/>
            <person name="Watkinson S.C."/>
        </authorList>
    </citation>
    <scope>NUCLEOTIDE SEQUENCE</scope>
    <source>
        <strain evidence="1">S7.9</strain>
    </source>
</reference>
<dbReference type="KEGG" id="sla:SERLADRAFT_456398"/>
<organism>
    <name type="scientific">Serpula lacrymans var. lacrymans (strain S7.9)</name>
    <name type="common">Dry rot fungus</name>
    <dbReference type="NCBI Taxonomy" id="578457"/>
    <lineage>
        <taxon>Eukaryota</taxon>
        <taxon>Fungi</taxon>
        <taxon>Dikarya</taxon>
        <taxon>Basidiomycota</taxon>
        <taxon>Agaricomycotina</taxon>
        <taxon>Agaricomycetes</taxon>
        <taxon>Agaricomycetidae</taxon>
        <taxon>Boletales</taxon>
        <taxon>Coniophorineae</taxon>
        <taxon>Serpulaceae</taxon>
        <taxon>Serpula</taxon>
    </lineage>
</organism>
<dbReference type="EMBL" id="GL945429">
    <property type="protein sequence ID" value="EGO29086.1"/>
    <property type="molecule type" value="Genomic_DNA"/>
</dbReference>
<evidence type="ECO:0000313" key="1">
    <source>
        <dbReference type="EMBL" id="EGO29086.1"/>
    </source>
</evidence>
<dbReference type="AlphaFoldDB" id="F8NGK4"/>